<sequence>MHCWDVGGAVAPRFTRLSILLVLVGSPFGCSEWSPPGDSSDPASLEARLSHIKIQEERMSEEALARRARSFAILKEEGVPYIDHLPVIETEAESVRRSTEEVALRTMALALVAAKGEGLEQEHVDNWIERFDLAEAFTPQEREFIQDPDPDPARSVHLSWRYECCWVLLWALGYFEELHRPDTMCDPKKVVSLIFGDSREAFIKNAKLRSQKDLLDAADLIYRYHWAAVEAQVNNGDDAAGLHDGVCVEHHRALNWLIGHMNAQWDDVSTDT</sequence>
<organism evidence="1 2">
    <name type="scientific">Kolteria novifilia</name>
    <dbReference type="NCBI Taxonomy" id="2527975"/>
    <lineage>
        <taxon>Bacteria</taxon>
        <taxon>Pseudomonadati</taxon>
        <taxon>Planctomycetota</taxon>
        <taxon>Planctomycetia</taxon>
        <taxon>Kolteriales</taxon>
        <taxon>Kolteriaceae</taxon>
        <taxon>Kolteria</taxon>
    </lineage>
</organism>
<dbReference type="InterPro" id="IPR025368">
    <property type="entry name" value="DUF4272"/>
</dbReference>
<dbReference type="Pfam" id="PF14094">
    <property type="entry name" value="DUF4272"/>
    <property type="match status" value="1"/>
</dbReference>
<accession>A0A518BA16</accession>
<protein>
    <recommendedName>
        <fullName evidence="3">DUF4272 domain-containing protein</fullName>
    </recommendedName>
</protein>
<keyword evidence="2" id="KW-1185">Reference proteome</keyword>
<dbReference type="Proteomes" id="UP000317093">
    <property type="component" value="Chromosome"/>
</dbReference>
<gene>
    <name evidence="1" type="ORF">Pan216_47060</name>
</gene>
<dbReference type="AlphaFoldDB" id="A0A518BA16"/>
<dbReference type="EMBL" id="CP036279">
    <property type="protein sequence ID" value="QDU63825.1"/>
    <property type="molecule type" value="Genomic_DNA"/>
</dbReference>
<evidence type="ECO:0000313" key="1">
    <source>
        <dbReference type="EMBL" id="QDU63825.1"/>
    </source>
</evidence>
<name>A0A518BA16_9BACT</name>
<evidence type="ECO:0008006" key="3">
    <source>
        <dbReference type="Google" id="ProtNLM"/>
    </source>
</evidence>
<dbReference type="KEGG" id="knv:Pan216_47060"/>
<evidence type="ECO:0000313" key="2">
    <source>
        <dbReference type="Proteomes" id="UP000317093"/>
    </source>
</evidence>
<reference evidence="1 2" key="1">
    <citation type="submission" date="2019-02" db="EMBL/GenBank/DDBJ databases">
        <title>Deep-cultivation of Planctomycetes and their phenomic and genomic characterization uncovers novel biology.</title>
        <authorList>
            <person name="Wiegand S."/>
            <person name="Jogler M."/>
            <person name="Boedeker C."/>
            <person name="Pinto D."/>
            <person name="Vollmers J."/>
            <person name="Rivas-Marin E."/>
            <person name="Kohn T."/>
            <person name="Peeters S.H."/>
            <person name="Heuer A."/>
            <person name="Rast P."/>
            <person name="Oberbeckmann S."/>
            <person name="Bunk B."/>
            <person name="Jeske O."/>
            <person name="Meyerdierks A."/>
            <person name="Storesund J.E."/>
            <person name="Kallscheuer N."/>
            <person name="Luecker S."/>
            <person name="Lage O.M."/>
            <person name="Pohl T."/>
            <person name="Merkel B.J."/>
            <person name="Hornburger P."/>
            <person name="Mueller R.-W."/>
            <person name="Bruemmer F."/>
            <person name="Labrenz M."/>
            <person name="Spormann A.M."/>
            <person name="Op den Camp H."/>
            <person name="Overmann J."/>
            <person name="Amann R."/>
            <person name="Jetten M.S.M."/>
            <person name="Mascher T."/>
            <person name="Medema M.H."/>
            <person name="Devos D.P."/>
            <person name="Kaster A.-K."/>
            <person name="Ovreas L."/>
            <person name="Rohde M."/>
            <person name="Galperin M.Y."/>
            <person name="Jogler C."/>
        </authorList>
    </citation>
    <scope>NUCLEOTIDE SEQUENCE [LARGE SCALE GENOMIC DNA]</scope>
    <source>
        <strain evidence="1 2">Pan216</strain>
    </source>
</reference>
<proteinExistence type="predicted"/>